<evidence type="ECO:0000313" key="3">
    <source>
        <dbReference type="Proteomes" id="UP000261212"/>
    </source>
</evidence>
<reference evidence="2 3" key="1">
    <citation type="submission" date="2018-08" db="EMBL/GenBank/DDBJ databases">
        <title>A genome reference for cultivated species of the human gut microbiota.</title>
        <authorList>
            <person name="Zou Y."/>
            <person name="Xue W."/>
            <person name="Luo G."/>
        </authorList>
    </citation>
    <scope>NUCLEOTIDE SEQUENCE [LARGE SCALE GENOMIC DNA]</scope>
    <source>
        <strain evidence="2 3">AM25-6</strain>
    </source>
</reference>
<evidence type="ECO:0000256" key="1">
    <source>
        <dbReference type="SAM" id="Phobius"/>
    </source>
</evidence>
<protein>
    <submittedName>
        <fullName evidence="2">DUF3021 family protein</fullName>
    </submittedName>
</protein>
<keyword evidence="1" id="KW-0812">Transmembrane</keyword>
<dbReference type="EMBL" id="QUSM01000008">
    <property type="protein sequence ID" value="RGD72998.1"/>
    <property type="molecule type" value="Genomic_DNA"/>
</dbReference>
<feature type="transmembrane region" description="Helical" evidence="1">
    <location>
        <begin position="46"/>
        <end position="68"/>
    </location>
</feature>
<feature type="transmembrane region" description="Helical" evidence="1">
    <location>
        <begin position="109"/>
        <end position="126"/>
    </location>
</feature>
<gene>
    <name evidence="2" type="ORF">DW687_11060</name>
</gene>
<feature type="transmembrane region" description="Helical" evidence="1">
    <location>
        <begin position="80"/>
        <end position="103"/>
    </location>
</feature>
<evidence type="ECO:0000313" key="2">
    <source>
        <dbReference type="EMBL" id="RGD72998.1"/>
    </source>
</evidence>
<dbReference type="RefSeq" id="WP_117532765.1">
    <property type="nucleotide sequence ID" value="NZ_QUSM01000008.1"/>
</dbReference>
<keyword evidence="1" id="KW-1133">Transmembrane helix</keyword>
<comment type="caution">
    <text evidence="2">The sequence shown here is derived from an EMBL/GenBank/DDBJ whole genome shotgun (WGS) entry which is preliminary data.</text>
</comment>
<accession>A0A3E3DWC1</accession>
<name>A0A3E3DWC1_9FIRM</name>
<proteinExistence type="predicted"/>
<organism evidence="2 3">
    <name type="scientific">Anaerofustis stercorihominis</name>
    <dbReference type="NCBI Taxonomy" id="214853"/>
    <lineage>
        <taxon>Bacteria</taxon>
        <taxon>Bacillati</taxon>
        <taxon>Bacillota</taxon>
        <taxon>Clostridia</taxon>
        <taxon>Eubacteriales</taxon>
        <taxon>Eubacteriaceae</taxon>
        <taxon>Anaerofustis</taxon>
    </lineage>
</organism>
<keyword evidence="1" id="KW-0472">Membrane</keyword>
<dbReference type="Proteomes" id="UP000261212">
    <property type="component" value="Unassembled WGS sequence"/>
</dbReference>
<sequence>MKNNNVRKELMFLYNAKSMTGIYFSTFVLFYLVLSALSNGISNSVLGFMTAFQMLICSALIGFSQETLIPEDKISLKRTIVWGILMFIITIGFCEFFGWFSQVKIWCKILFYLAVLISILVVWLALEIKANYDTKELNDALKKFQSK</sequence>
<feature type="transmembrane region" description="Helical" evidence="1">
    <location>
        <begin position="12"/>
        <end position="34"/>
    </location>
</feature>
<dbReference type="AlphaFoldDB" id="A0A3E3DWC1"/>